<protein>
    <submittedName>
        <fullName evidence="1">Uncharacterized protein</fullName>
    </submittedName>
</protein>
<comment type="caution">
    <text evidence="1">The sequence shown here is derived from an EMBL/GenBank/DDBJ whole genome shotgun (WGS) entry which is preliminary data.</text>
</comment>
<proteinExistence type="predicted"/>
<organism evidence="1 2">
    <name type="scientific">Rhodofomes roseus</name>
    <dbReference type="NCBI Taxonomy" id="34475"/>
    <lineage>
        <taxon>Eukaryota</taxon>
        <taxon>Fungi</taxon>
        <taxon>Dikarya</taxon>
        <taxon>Basidiomycota</taxon>
        <taxon>Agaricomycotina</taxon>
        <taxon>Agaricomycetes</taxon>
        <taxon>Polyporales</taxon>
        <taxon>Rhodofomes</taxon>
    </lineage>
</organism>
<sequence>MREILAPWHAQNANSRLATPADASEDASIHGYKDTYASQFAPSVLMYHQHTAI</sequence>
<dbReference type="AlphaFoldDB" id="A0A4Y9XY79"/>
<name>A0A4Y9XY79_9APHY</name>
<dbReference type="Proteomes" id="UP000298390">
    <property type="component" value="Unassembled WGS sequence"/>
</dbReference>
<evidence type="ECO:0000313" key="2">
    <source>
        <dbReference type="Proteomes" id="UP000298390"/>
    </source>
</evidence>
<reference evidence="1 2" key="1">
    <citation type="submission" date="2019-01" db="EMBL/GenBank/DDBJ databases">
        <title>Genome sequencing of the rare red list fungi Fomitopsis rosea.</title>
        <authorList>
            <person name="Buettner E."/>
            <person name="Kellner H."/>
        </authorList>
    </citation>
    <scope>NUCLEOTIDE SEQUENCE [LARGE SCALE GENOMIC DNA]</scope>
    <source>
        <strain evidence="1 2">DSM 105464</strain>
    </source>
</reference>
<evidence type="ECO:0000313" key="1">
    <source>
        <dbReference type="EMBL" id="TFY55065.1"/>
    </source>
</evidence>
<accession>A0A4Y9XY79</accession>
<dbReference type="EMBL" id="SEKV01000629">
    <property type="protein sequence ID" value="TFY55065.1"/>
    <property type="molecule type" value="Genomic_DNA"/>
</dbReference>
<gene>
    <name evidence="1" type="ORF">EVJ58_g8484</name>
</gene>